<dbReference type="Gene3D" id="2.60.40.720">
    <property type="match status" value="1"/>
</dbReference>
<dbReference type="GO" id="GO:0005634">
    <property type="term" value="C:nucleus"/>
    <property type="evidence" value="ECO:0007669"/>
    <property type="project" value="UniProtKB-SubCell"/>
</dbReference>
<dbReference type="GO" id="GO:0003700">
    <property type="term" value="F:DNA-binding transcription factor activity"/>
    <property type="evidence" value="ECO:0007669"/>
    <property type="project" value="InterPro"/>
</dbReference>
<evidence type="ECO:0000256" key="4">
    <source>
        <dbReference type="ARBA" id="ARBA00023242"/>
    </source>
</evidence>
<keyword evidence="2" id="KW-0805">Transcription regulation</keyword>
<comment type="subcellular location">
    <subcellularLocation>
        <location evidence="1">Nucleus</location>
    </subcellularLocation>
</comment>
<keyword evidence="8" id="KW-1185">Reference proteome</keyword>
<feature type="domain" description="Transcription factor CEP-1 DNA-binding" evidence="5">
    <location>
        <begin position="254"/>
        <end position="453"/>
    </location>
</feature>
<evidence type="ECO:0000256" key="2">
    <source>
        <dbReference type="ARBA" id="ARBA00023015"/>
    </source>
</evidence>
<dbReference type="Pfam" id="PF09287">
    <property type="entry name" value="CEP1-DNA_bind"/>
    <property type="match status" value="1"/>
</dbReference>
<dbReference type="InterPro" id="IPR008967">
    <property type="entry name" value="p53-like_TF_DNA-bd_sf"/>
</dbReference>
<dbReference type="SUPFAM" id="SSF49417">
    <property type="entry name" value="p53-like transcription factors"/>
    <property type="match status" value="1"/>
</dbReference>
<evidence type="ECO:0000313" key="8">
    <source>
        <dbReference type="Proteomes" id="UP000005237"/>
    </source>
</evidence>
<accession>A0A8R1HYQ5</accession>
<dbReference type="InterPro" id="IPR054106">
    <property type="entry name" value="CEP-1_C"/>
</dbReference>
<keyword evidence="3" id="KW-0804">Transcription</keyword>
<proteinExistence type="predicted"/>
<keyword evidence="4" id="KW-0539">Nucleus</keyword>
<evidence type="ECO:0000259" key="5">
    <source>
        <dbReference type="Pfam" id="PF09287"/>
    </source>
</evidence>
<sequence length="682" mass="78028">MNYSQSTESNKTFDEFSQNTKLLIQNGEFLLPGLSQGGVDEIEKDMKGAMETVMQAIEAKPSLSFEQALYTFPACSKGMRQPGLKKRTNRIVLESITAPKTAPTVKEAGDESLKVDEAGPLLNFPTELNSSLDLFSPPTSPEDNIMDRTYDDSVMTFTQSRIDSQSPIVYLRERTEEEQEKVKIKIKQTAKTEDDEQPKEYLMEQIPYVEQSHVMVEEPPLNDTGEQDVFEQEMEEYELSSELTETVQKPGDGDFLTMQVNEAKTKKISDFVSKQMPNGDAYLWTRMDVLVPIEVRWKVDKARIGNSSNLALRVRLVHYDRLLPIENAIHKANTDVKKCRDHTMKEADGVPAESFFYILNSGTHWTHASVTEKIVKGHSFRTVVPSGKNGLDFDLRFTCQEKCMELDEKRKTMCLVVFLEDENGRPINHRVLKEVRVVAYPRRDYKNFCLKADGEYPETKKTPARLQNCHVDMFNGANTSNLMHTPPPSRKRQAREISISTTTATTYRKNDYERQLMLGSSYRAPEDMEIGQNSDYFVDENVKNSAKRLRVNTVPGKMHFIGDDEYDDFVAFMAARAREARDNAARAIRSQIHPYMAQSNITCEMSVEAWLNSLNKSSSSPHFMRNGILTMGDLVNAFERDSEIFTKLGLEPHLIHSFYDIFLNFYRIIAAERLEATRQIQR</sequence>
<dbReference type="Proteomes" id="UP000005237">
    <property type="component" value="Unassembled WGS sequence"/>
</dbReference>
<evidence type="ECO:0000259" key="6">
    <source>
        <dbReference type="Pfam" id="PF21907"/>
    </source>
</evidence>
<evidence type="ECO:0000313" key="7">
    <source>
        <dbReference type="EnsemblMetazoa" id="CJA10961.1"/>
    </source>
</evidence>
<reference evidence="8" key="1">
    <citation type="submission" date="2010-08" db="EMBL/GenBank/DDBJ databases">
        <authorList>
            <consortium name="Caenorhabditis japonica Sequencing Consortium"/>
            <person name="Wilson R.K."/>
        </authorList>
    </citation>
    <scope>NUCLEOTIDE SEQUENCE [LARGE SCALE GENOMIC DNA]</scope>
    <source>
        <strain evidence="8">DF5081</strain>
    </source>
</reference>
<dbReference type="EnsemblMetazoa" id="CJA10961.1">
    <property type="protein sequence ID" value="CJA10961.1"/>
    <property type="gene ID" value="WBGene00130165"/>
</dbReference>
<dbReference type="GO" id="GO:0003677">
    <property type="term" value="F:DNA binding"/>
    <property type="evidence" value="ECO:0007669"/>
    <property type="project" value="InterPro"/>
</dbReference>
<organism evidence="7 8">
    <name type="scientific">Caenorhabditis japonica</name>
    <dbReference type="NCBI Taxonomy" id="281687"/>
    <lineage>
        <taxon>Eukaryota</taxon>
        <taxon>Metazoa</taxon>
        <taxon>Ecdysozoa</taxon>
        <taxon>Nematoda</taxon>
        <taxon>Chromadorea</taxon>
        <taxon>Rhabditida</taxon>
        <taxon>Rhabditina</taxon>
        <taxon>Rhabditomorpha</taxon>
        <taxon>Rhabditoidea</taxon>
        <taxon>Rhabditidae</taxon>
        <taxon>Peloderinae</taxon>
        <taxon>Caenorhabditis</taxon>
    </lineage>
</organism>
<dbReference type="InterPro" id="IPR012346">
    <property type="entry name" value="p53/RUNT-type_TF_DNA-bd_sf"/>
</dbReference>
<dbReference type="AlphaFoldDB" id="A0A8R1HYQ5"/>
<dbReference type="Pfam" id="PF21907">
    <property type="entry name" value="SAM_CEP-1_C"/>
    <property type="match status" value="1"/>
</dbReference>
<feature type="domain" description="CEP-1 C-terminal SAM" evidence="6">
    <location>
        <begin position="565"/>
        <end position="669"/>
    </location>
</feature>
<evidence type="ECO:0000256" key="1">
    <source>
        <dbReference type="ARBA" id="ARBA00004123"/>
    </source>
</evidence>
<reference evidence="7" key="2">
    <citation type="submission" date="2022-06" db="UniProtKB">
        <authorList>
            <consortium name="EnsemblMetazoa"/>
        </authorList>
    </citation>
    <scope>IDENTIFICATION</scope>
    <source>
        <strain evidence="7">DF5081</strain>
    </source>
</reference>
<dbReference type="Gene3D" id="1.10.150.830">
    <property type="match status" value="1"/>
</dbReference>
<dbReference type="InterPro" id="IPR015367">
    <property type="entry name" value="Trans_fact_CEP1_DNA-bd"/>
</dbReference>
<name>A0A8R1HYQ5_CAEJA</name>
<evidence type="ECO:0000256" key="3">
    <source>
        <dbReference type="ARBA" id="ARBA00023163"/>
    </source>
</evidence>
<protein>
    <submittedName>
        <fullName evidence="7">CEP1-DNA_bind domain-containing protein</fullName>
    </submittedName>
</protein>